<evidence type="ECO:0000313" key="1">
    <source>
        <dbReference type="EMBL" id="GAA0875039.1"/>
    </source>
</evidence>
<evidence type="ECO:0000313" key="2">
    <source>
        <dbReference type="Proteomes" id="UP001501126"/>
    </source>
</evidence>
<organism evidence="1 2">
    <name type="scientific">Wandonia haliotis</name>
    <dbReference type="NCBI Taxonomy" id="574963"/>
    <lineage>
        <taxon>Bacteria</taxon>
        <taxon>Pseudomonadati</taxon>
        <taxon>Bacteroidota</taxon>
        <taxon>Flavobacteriia</taxon>
        <taxon>Flavobacteriales</taxon>
        <taxon>Crocinitomicaceae</taxon>
        <taxon>Wandonia</taxon>
    </lineage>
</organism>
<keyword evidence="2" id="KW-1185">Reference proteome</keyword>
<dbReference type="EMBL" id="BAAAFH010000007">
    <property type="protein sequence ID" value="GAA0875039.1"/>
    <property type="molecule type" value="Genomic_DNA"/>
</dbReference>
<dbReference type="Proteomes" id="UP001501126">
    <property type="component" value="Unassembled WGS sequence"/>
</dbReference>
<reference evidence="1 2" key="1">
    <citation type="journal article" date="2019" name="Int. J. Syst. Evol. Microbiol.">
        <title>The Global Catalogue of Microorganisms (GCM) 10K type strain sequencing project: providing services to taxonomists for standard genome sequencing and annotation.</title>
        <authorList>
            <consortium name="The Broad Institute Genomics Platform"/>
            <consortium name="The Broad Institute Genome Sequencing Center for Infectious Disease"/>
            <person name="Wu L."/>
            <person name="Ma J."/>
        </authorList>
    </citation>
    <scope>NUCLEOTIDE SEQUENCE [LARGE SCALE GENOMIC DNA]</scope>
    <source>
        <strain evidence="1 2">JCM 16083</strain>
    </source>
</reference>
<comment type="caution">
    <text evidence="1">The sequence shown here is derived from an EMBL/GenBank/DDBJ whole genome shotgun (WGS) entry which is preliminary data.</text>
</comment>
<accession>A0ABN1MQ48</accession>
<protein>
    <submittedName>
        <fullName evidence="1">Uncharacterized protein</fullName>
    </submittedName>
</protein>
<sequence length="121" mass="14183">MGIKDIIKQILFLPFEFVQDNNHSIYSLLQNTGYFNVYSKITQSTILQELTNHSNCIEYWLSWSENKRSTDGWYFIKKDNDKYVVGNINSDGQNSKYFEFDSAAQACSIFIKREIESIRAN</sequence>
<proteinExistence type="predicted"/>
<dbReference type="RefSeq" id="WP_343786074.1">
    <property type="nucleotide sequence ID" value="NZ_BAAAFH010000007.1"/>
</dbReference>
<gene>
    <name evidence="1" type="ORF">GCM10009118_14470</name>
</gene>
<name>A0ABN1MQ48_9FLAO</name>